<feature type="region of interest" description="Disordered" evidence="1">
    <location>
        <begin position="45"/>
        <end position="78"/>
    </location>
</feature>
<evidence type="ECO:0000256" key="1">
    <source>
        <dbReference type="SAM" id="MobiDB-lite"/>
    </source>
</evidence>
<protein>
    <submittedName>
        <fullName evidence="2">Uncharacterized protein</fullName>
    </submittedName>
</protein>
<accession>A0AAV7GX90</accession>
<dbReference type="AlphaFoldDB" id="A0AAV7GX90"/>
<reference evidence="2 3" key="1">
    <citation type="journal article" date="2021" name="Hortic Res">
        <title>Chromosome-scale assembly of the Dendrobium chrysotoxum genome enhances the understanding of orchid evolution.</title>
        <authorList>
            <person name="Zhang Y."/>
            <person name="Zhang G.Q."/>
            <person name="Zhang D."/>
            <person name="Liu X.D."/>
            <person name="Xu X.Y."/>
            <person name="Sun W.H."/>
            <person name="Yu X."/>
            <person name="Zhu X."/>
            <person name="Wang Z.W."/>
            <person name="Zhao X."/>
            <person name="Zhong W.Y."/>
            <person name="Chen H."/>
            <person name="Yin W.L."/>
            <person name="Huang T."/>
            <person name="Niu S.C."/>
            <person name="Liu Z.J."/>
        </authorList>
    </citation>
    <scope>NUCLEOTIDE SEQUENCE [LARGE SCALE GENOMIC DNA]</scope>
    <source>
        <strain evidence="2">Lindl</strain>
    </source>
</reference>
<evidence type="ECO:0000313" key="2">
    <source>
        <dbReference type="EMBL" id="KAH0460069.1"/>
    </source>
</evidence>
<organism evidence="2 3">
    <name type="scientific">Dendrobium chrysotoxum</name>
    <name type="common">Orchid</name>
    <dbReference type="NCBI Taxonomy" id="161865"/>
    <lineage>
        <taxon>Eukaryota</taxon>
        <taxon>Viridiplantae</taxon>
        <taxon>Streptophyta</taxon>
        <taxon>Embryophyta</taxon>
        <taxon>Tracheophyta</taxon>
        <taxon>Spermatophyta</taxon>
        <taxon>Magnoliopsida</taxon>
        <taxon>Liliopsida</taxon>
        <taxon>Asparagales</taxon>
        <taxon>Orchidaceae</taxon>
        <taxon>Epidendroideae</taxon>
        <taxon>Malaxideae</taxon>
        <taxon>Dendrobiinae</taxon>
        <taxon>Dendrobium</taxon>
    </lineage>
</organism>
<dbReference type="Proteomes" id="UP000775213">
    <property type="component" value="Unassembled WGS sequence"/>
</dbReference>
<gene>
    <name evidence="2" type="ORF">IEQ34_010732</name>
</gene>
<keyword evidence="3" id="KW-1185">Reference proteome</keyword>
<evidence type="ECO:0000313" key="3">
    <source>
        <dbReference type="Proteomes" id="UP000775213"/>
    </source>
</evidence>
<dbReference type="EMBL" id="JAGFBR010000010">
    <property type="protein sequence ID" value="KAH0460069.1"/>
    <property type="molecule type" value="Genomic_DNA"/>
</dbReference>
<comment type="caution">
    <text evidence="2">The sequence shown here is derived from an EMBL/GenBank/DDBJ whole genome shotgun (WGS) entry which is preliminary data.</text>
</comment>
<sequence>MRAAVDSRGKAAIDFRAAKGEAFEASELKKVGGYSAEMDAQGDVLKVDGDDGRTPAGNAGEGAGIRASSPAHQHLWIG</sequence>
<proteinExistence type="predicted"/>
<name>A0AAV7GX90_DENCH</name>